<keyword evidence="3" id="KW-0436">Ligase</keyword>
<keyword evidence="1 3" id="KW-0547">Nucleotide-binding</keyword>
<keyword evidence="3" id="KW-0067">ATP-binding</keyword>
<dbReference type="Proteomes" id="UP001162162">
    <property type="component" value="Unassembled WGS sequence"/>
</dbReference>
<dbReference type="GO" id="GO:0050567">
    <property type="term" value="F:glutaminyl-tRNA synthase (glutamine-hydrolyzing) activity"/>
    <property type="evidence" value="ECO:0007669"/>
    <property type="project" value="UniProtKB-UniRule"/>
</dbReference>
<dbReference type="SUPFAM" id="SSF141000">
    <property type="entry name" value="Glu-tRNAGln amidotransferase C subunit"/>
    <property type="match status" value="1"/>
</dbReference>
<accession>A0AAV8Y4T8</accession>
<dbReference type="InterPro" id="IPR036113">
    <property type="entry name" value="Asp/Glu-ADT_sf_sub_c"/>
</dbReference>
<dbReference type="AlphaFoldDB" id="A0AAV8Y4T8"/>
<dbReference type="Pfam" id="PF02686">
    <property type="entry name" value="GatC"/>
    <property type="match status" value="1"/>
</dbReference>
<evidence type="ECO:0000256" key="2">
    <source>
        <dbReference type="ARBA" id="ARBA00023128"/>
    </source>
</evidence>
<dbReference type="GO" id="GO:0005739">
    <property type="term" value="C:mitochondrion"/>
    <property type="evidence" value="ECO:0007669"/>
    <property type="project" value="UniProtKB-SubCell"/>
</dbReference>
<proteinExistence type="inferred from homology"/>
<keyword evidence="2 3" id="KW-0496">Mitochondrion</keyword>
<organism evidence="4 5">
    <name type="scientific">Aromia moschata</name>
    <dbReference type="NCBI Taxonomy" id="1265417"/>
    <lineage>
        <taxon>Eukaryota</taxon>
        <taxon>Metazoa</taxon>
        <taxon>Ecdysozoa</taxon>
        <taxon>Arthropoda</taxon>
        <taxon>Hexapoda</taxon>
        <taxon>Insecta</taxon>
        <taxon>Pterygota</taxon>
        <taxon>Neoptera</taxon>
        <taxon>Endopterygota</taxon>
        <taxon>Coleoptera</taxon>
        <taxon>Polyphaga</taxon>
        <taxon>Cucujiformia</taxon>
        <taxon>Chrysomeloidea</taxon>
        <taxon>Cerambycidae</taxon>
        <taxon>Cerambycinae</taxon>
        <taxon>Callichromatini</taxon>
        <taxon>Aromia</taxon>
    </lineage>
</organism>
<dbReference type="PANTHER" id="PTHR15004:SF0">
    <property type="entry name" value="GLUTAMYL-TRNA(GLN) AMIDOTRANSFERASE SUBUNIT C, MITOCHONDRIAL"/>
    <property type="match status" value="1"/>
</dbReference>
<name>A0AAV8Y4T8_9CUCU</name>
<gene>
    <name evidence="4" type="ORF">NQ318_004424</name>
</gene>
<evidence type="ECO:0000313" key="4">
    <source>
        <dbReference type="EMBL" id="KAJ8946171.1"/>
    </source>
</evidence>
<evidence type="ECO:0000313" key="5">
    <source>
        <dbReference type="Proteomes" id="UP001162162"/>
    </source>
</evidence>
<comment type="similarity">
    <text evidence="3">Belongs to the GatC family.</text>
</comment>
<keyword evidence="3" id="KW-0648">Protein biosynthesis</keyword>
<dbReference type="EC" id="6.3.5.-" evidence="3"/>
<dbReference type="GO" id="GO:0030956">
    <property type="term" value="C:glutamyl-tRNA(Gln) amidotransferase complex"/>
    <property type="evidence" value="ECO:0007669"/>
    <property type="project" value="UniProtKB-UniRule"/>
</dbReference>
<dbReference type="GO" id="GO:0006450">
    <property type="term" value="P:regulation of translational fidelity"/>
    <property type="evidence" value="ECO:0007669"/>
    <property type="project" value="InterPro"/>
</dbReference>
<dbReference type="InterPro" id="IPR003837">
    <property type="entry name" value="GatC"/>
</dbReference>
<dbReference type="EMBL" id="JAPWTK010000195">
    <property type="protein sequence ID" value="KAJ8946171.1"/>
    <property type="molecule type" value="Genomic_DNA"/>
</dbReference>
<dbReference type="GO" id="GO:0032543">
    <property type="term" value="P:mitochondrial translation"/>
    <property type="evidence" value="ECO:0007669"/>
    <property type="project" value="UniProtKB-UniRule"/>
</dbReference>
<dbReference type="PANTHER" id="PTHR15004">
    <property type="entry name" value="GLUTAMYL-TRNA(GLN) AMIDOTRANSFERASE SUBUNIT C, MITOCHONDRIAL"/>
    <property type="match status" value="1"/>
</dbReference>
<keyword evidence="5" id="KW-1185">Reference proteome</keyword>
<dbReference type="GO" id="GO:0005524">
    <property type="term" value="F:ATP binding"/>
    <property type="evidence" value="ECO:0007669"/>
    <property type="project" value="UniProtKB-KW"/>
</dbReference>
<comment type="subcellular location">
    <subcellularLocation>
        <location evidence="3">Mitochondrion</location>
    </subcellularLocation>
</comment>
<evidence type="ECO:0000256" key="1">
    <source>
        <dbReference type="ARBA" id="ARBA00022741"/>
    </source>
</evidence>
<evidence type="ECO:0000256" key="3">
    <source>
        <dbReference type="HAMAP-Rule" id="MF_03149"/>
    </source>
</evidence>
<comment type="caution">
    <text evidence="4">The sequence shown here is derived from an EMBL/GenBank/DDBJ whole genome shotgun (WGS) entry which is preliminary data.</text>
</comment>
<comment type="function">
    <text evidence="3">Allows the formation of correctly charged Gln-tRNA(Gln) through the transamidation of misacylated Glu-tRNA(Gln) in the mitochondria. The reaction takes place in the presence of glutamine and ATP through an activated gamma-phospho-Glu-tRNA(Gln).</text>
</comment>
<protein>
    <recommendedName>
        <fullName evidence="3">Glutamyl-tRNA(Gln) amidotransferase subunit C, mitochondrial</fullName>
        <shortName evidence="3">Glu-AdT subunit C</shortName>
        <ecNumber evidence="3">6.3.5.-</ecNumber>
    </recommendedName>
</protein>
<comment type="subunit">
    <text evidence="3">Subunit of the heterotrimeric GatCAB amidotransferase (AdT) complex, composed of A, B and C subunits.</text>
</comment>
<dbReference type="HAMAP" id="MF_00122">
    <property type="entry name" value="GatC"/>
    <property type="match status" value="1"/>
</dbReference>
<reference evidence="4" key="1">
    <citation type="journal article" date="2023" name="Insect Mol. Biol.">
        <title>Genome sequencing provides insights into the evolution of gene families encoding plant cell wall-degrading enzymes in longhorned beetles.</title>
        <authorList>
            <person name="Shin N.R."/>
            <person name="Okamura Y."/>
            <person name="Kirsch R."/>
            <person name="Pauchet Y."/>
        </authorList>
    </citation>
    <scope>NUCLEOTIDE SEQUENCE</scope>
    <source>
        <strain evidence="4">AMC_N1</strain>
    </source>
</reference>
<comment type="catalytic activity">
    <reaction evidence="3">
        <text>L-glutamyl-tRNA(Gln) + L-glutamine + ATP + H2O = L-glutaminyl-tRNA(Gln) + L-glutamate + ADP + phosphate + H(+)</text>
        <dbReference type="Rhea" id="RHEA:17521"/>
        <dbReference type="Rhea" id="RHEA-COMP:9681"/>
        <dbReference type="Rhea" id="RHEA-COMP:9684"/>
        <dbReference type="ChEBI" id="CHEBI:15377"/>
        <dbReference type="ChEBI" id="CHEBI:15378"/>
        <dbReference type="ChEBI" id="CHEBI:29985"/>
        <dbReference type="ChEBI" id="CHEBI:30616"/>
        <dbReference type="ChEBI" id="CHEBI:43474"/>
        <dbReference type="ChEBI" id="CHEBI:58359"/>
        <dbReference type="ChEBI" id="CHEBI:78520"/>
        <dbReference type="ChEBI" id="CHEBI:78521"/>
        <dbReference type="ChEBI" id="CHEBI:456216"/>
    </reaction>
</comment>
<dbReference type="GO" id="GO:0070681">
    <property type="term" value="P:glutaminyl-tRNAGln biosynthesis via transamidation"/>
    <property type="evidence" value="ECO:0007669"/>
    <property type="project" value="UniProtKB-UniRule"/>
</dbReference>
<sequence length="154" mass="17552">MNYLRHVNLLSRRFCTSKRCIKISQTDVKHVPQKAVASKIELHKPPPKTEIDADTIALLERLSLVDCANKEGIRILEASIEFADYILQVDTDDIESLFTVLEDIPLQVREDKVTEGDCREDILKNAVVTEEEYFVAPPGNIPLEARENPLHEEK</sequence>